<comment type="caution">
    <text evidence="7">The sequence shown here is derived from an EMBL/GenBank/DDBJ whole genome shotgun (WGS) entry which is preliminary data.</text>
</comment>
<keyword evidence="3" id="KW-0223">Dioxygenase</keyword>
<reference evidence="7 8" key="1">
    <citation type="submission" date="2015-11" db="EMBL/GenBank/DDBJ databases">
        <title>Genomic analysis of 38 Legionella species identifies large and diverse effector repertoires.</title>
        <authorList>
            <person name="Burstein D."/>
            <person name="Amaro F."/>
            <person name="Zusman T."/>
            <person name="Lifshitz Z."/>
            <person name="Cohen O."/>
            <person name="Gilbert J.A."/>
            <person name="Pupko T."/>
            <person name="Shuman H.A."/>
            <person name="Segal G."/>
        </authorList>
    </citation>
    <scope>NUCLEOTIDE SEQUENCE [LARGE SCALE GENOMIC DNA]</scope>
    <source>
        <strain evidence="7 8">IMVS3376</strain>
    </source>
</reference>
<dbReference type="EMBL" id="LNYY01000019">
    <property type="protein sequence ID" value="KTD67828.1"/>
    <property type="molecule type" value="Genomic_DNA"/>
</dbReference>
<evidence type="ECO:0000256" key="2">
    <source>
        <dbReference type="ARBA" id="ARBA00022723"/>
    </source>
</evidence>
<evidence type="ECO:0000256" key="1">
    <source>
        <dbReference type="ARBA" id="ARBA00006622"/>
    </source>
</evidence>
<dbReference type="InterPro" id="IPR010300">
    <property type="entry name" value="CDO_1"/>
</dbReference>
<evidence type="ECO:0000313" key="8">
    <source>
        <dbReference type="Proteomes" id="UP000054926"/>
    </source>
</evidence>
<dbReference type="GO" id="GO:0008198">
    <property type="term" value="F:ferrous iron binding"/>
    <property type="evidence" value="ECO:0007669"/>
    <property type="project" value="TreeGrafter"/>
</dbReference>
<sequence length="189" mass="21710">MNYHTPSGLKPLIQELRQINILKHDDQYNIEKVSIVLSNWVKKTEWLEEHFYTVDPVNGFTSWLIFEEPDHTLAVNLVAWEPGREITPHDHNTWGVVGCVVGIEENYSWMRMDDGTQPGYADIKKQNKSITCFPGDVIGFSPNDIHSVVNTSDSVAISLHVYGKNLNYTNRFQYNPLKKTAEPFIISFN</sequence>
<evidence type="ECO:0000256" key="5">
    <source>
        <dbReference type="ARBA" id="ARBA00023004"/>
    </source>
</evidence>
<organism evidence="7 8">
    <name type="scientific">Legionella steelei</name>
    <dbReference type="NCBI Taxonomy" id="947033"/>
    <lineage>
        <taxon>Bacteria</taxon>
        <taxon>Pseudomonadati</taxon>
        <taxon>Pseudomonadota</taxon>
        <taxon>Gammaproteobacteria</taxon>
        <taxon>Legionellales</taxon>
        <taxon>Legionellaceae</taxon>
        <taxon>Legionella</taxon>
    </lineage>
</organism>
<evidence type="ECO:0000313" key="7">
    <source>
        <dbReference type="EMBL" id="KTD67828.1"/>
    </source>
</evidence>
<dbReference type="SUPFAM" id="SSF51182">
    <property type="entry name" value="RmlC-like cupins"/>
    <property type="match status" value="1"/>
</dbReference>
<gene>
    <name evidence="7" type="ORF">Lste_0986</name>
</gene>
<evidence type="ECO:0000256" key="6">
    <source>
        <dbReference type="PIRSR" id="PIRSR610300-51"/>
    </source>
</evidence>
<dbReference type="Pfam" id="PF05995">
    <property type="entry name" value="CDO_I"/>
    <property type="match status" value="1"/>
</dbReference>
<dbReference type="InterPro" id="IPR014710">
    <property type="entry name" value="RmlC-like_jellyroll"/>
</dbReference>
<dbReference type="GO" id="GO:0016702">
    <property type="term" value="F:oxidoreductase activity, acting on single donors with incorporation of molecular oxygen, incorporation of two atoms of oxygen"/>
    <property type="evidence" value="ECO:0007669"/>
    <property type="project" value="InterPro"/>
</dbReference>
<dbReference type="PANTHER" id="PTHR12918:SF1">
    <property type="entry name" value="CYSTEINE DIOXYGENASE TYPE 1"/>
    <property type="match status" value="1"/>
</dbReference>
<dbReference type="OrthoDB" id="7059163at2"/>
<dbReference type="InterPro" id="IPR011051">
    <property type="entry name" value="RmlC_Cupin_sf"/>
</dbReference>
<dbReference type="PATRIC" id="fig|947033.5.peg.1053"/>
<evidence type="ECO:0000256" key="3">
    <source>
        <dbReference type="ARBA" id="ARBA00022964"/>
    </source>
</evidence>
<dbReference type="PANTHER" id="PTHR12918">
    <property type="entry name" value="CYSTEINE DIOXYGENASE"/>
    <property type="match status" value="1"/>
</dbReference>
<dbReference type="CDD" id="cd10548">
    <property type="entry name" value="cupin_CDO"/>
    <property type="match status" value="1"/>
</dbReference>
<evidence type="ECO:0000256" key="4">
    <source>
        <dbReference type="ARBA" id="ARBA00023002"/>
    </source>
</evidence>
<comment type="similarity">
    <text evidence="1">Belongs to the cysteine dioxygenase family.</text>
</comment>
<accession>A0A0W0ZFR8</accession>
<keyword evidence="4" id="KW-0560">Oxidoreductase</keyword>
<dbReference type="AlphaFoldDB" id="A0A0W0ZFR8"/>
<name>A0A0W0ZFR8_9GAMM</name>
<proteinExistence type="inferred from homology"/>
<dbReference type="STRING" id="947033.Lste_0986"/>
<keyword evidence="5 6" id="KW-0408">Iron</keyword>
<feature type="binding site" evidence="6">
    <location>
        <position position="146"/>
    </location>
    <ligand>
        <name>Fe cation</name>
        <dbReference type="ChEBI" id="CHEBI:24875"/>
        <note>catalytic</note>
    </ligand>
</feature>
<keyword evidence="8" id="KW-1185">Reference proteome</keyword>
<protein>
    <submittedName>
        <fullName evidence="7">Putative Cupin region protein</fullName>
    </submittedName>
</protein>
<feature type="binding site" evidence="6">
    <location>
        <position position="91"/>
    </location>
    <ligand>
        <name>Fe cation</name>
        <dbReference type="ChEBI" id="CHEBI:24875"/>
        <note>catalytic</note>
    </ligand>
</feature>
<feature type="binding site" evidence="6">
    <location>
        <position position="89"/>
    </location>
    <ligand>
        <name>Fe cation</name>
        <dbReference type="ChEBI" id="CHEBI:24875"/>
        <note>catalytic</note>
    </ligand>
</feature>
<keyword evidence="2 6" id="KW-0479">Metal-binding</keyword>
<dbReference type="Proteomes" id="UP000054926">
    <property type="component" value="Unassembled WGS sequence"/>
</dbReference>
<dbReference type="RefSeq" id="WP_058509971.1">
    <property type="nucleotide sequence ID" value="NZ_LNYY01000019.1"/>
</dbReference>
<dbReference type="Gene3D" id="2.60.120.10">
    <property type="entry name" value="Jelly Rolls"/>
    <property type="match status" value="1"/>
</dbReference>